<keyword evidence="2" id="KW-1185">Reference proteome</keyword>
<dbReference type="KEGG" id="cgb:cg1187"/>
<dbReference type="BioCyc" id="CORYNE:G18NG-10616-MONOMER"/>
<dbReference type="EMBL" id="BA000036">
    <property type="protein sequence ID" value="BAB98437.1"/>
    <property type="molecule type" value="Genomic_DNA"/>
</dbReference>
<proteinExistence type="predicted"/>
<reference evidence="2" key="1">
    <citation type="journal article" date="2003" name="Appl. Microbiol. Biotechnol.">
        <title>The Corynebacterium glutamicum genome: features and impacts on biotechnological processes.</title>
        <authorList>
            <person name="Ikeda M."/>
            <person name="Nakagawa S."/>
        </authorList>
    </citation>
    <scope>NUCLEOTIDE SEQUENCE [LARGE SCALE GENOMIC DNA]</scope>
    <source>
        <strain evidence="2">ATCC 13032 / DSM 20300 / BCRC 11384 / JCM 1318 / LMG 3730 / NCIMB 10025</strain>
    </source>
</reference>
<dbReference type="Proteomes" id="UP000000582">
    <property type="component" value="Chromosome"/>
</dbReference>
<gene>
    <name evidence="1" type="ordered locus">Cgl1044</name>
</gene>
<name>Q8NRK4_CORGL</name>
<evidence type="ECO:0000313" key="2">
    <source>
        <dbReference type="Proteomes" id="UP000000582"/>
    </source>
</evidence>
<accession>Q6M6C2</accession>
<dbReference type="eggNOG" id="COG3464">
    <property type="taxonomic scope" value="Bacteria"/>
</dbReference>
<organism evidence="1 2">
    <name type="scientific">Corynebacterium glutamicum (strain ATCC 13032 / DSM 20300 / JCM 1318 / BCRC 11384 / CCUG 27702 / LMG 3730 / NBRC 12168 / NCIMB 10025 / NRRL B-2784 / 534)</name>
    <dbReference type="NCBI Taxonomy" id="196627"/>
    <lineage>
        <taxon>Bacteria</taxon>
        <taxon>Bacillati</taxon>
        <taxon>Actinomycetota</taxon>
        <taxon>Actinomycetes</taxon>
        <taxon>Mycobacteriales</taxon>
        <taxon>Corynebacteriaceae</taxon>
        <taxon>Corynebacterium</taxon>
    </lineage>
</organism>
<accession>Q8NRK4</accession>
<dbReference type="STRING" id="196627.cg1187"/>
<dbReference type="HOGENOM" id="CLU_3151764_0_0_11"/>
<sequence>MSIAATAKALGLGWDLTCQLALDMCHELIYYDPTHLEIVHVIGVDEHK</sequence>
<protein>
    <submittedName>
        <fullName evidence="1">Uncharacterized protein</fullName>
    </submittedName>
</protein>
<evidence type="ECO:0000313" key="1">
    <source>
        <dbReference type="EMBL" id="BAB98437.1"/>
    </source>
</evidence>
<dbReference type="AlphaFoldDB" id="Q8NRK4"/>
<dbReference type="KEGG" id="cgl:Cgl1044"/>